<evidence type="ECO:0000313" key="2">
    <source>
        <dbReference type="EMBL" id="ACF84661.1"/>
    </source>
</evidence>
<dbReference type="EnsemblPlants" id="Zm00001eb385410_T001">
    <property type="protein sequence ID" value="Zm00001eb385410_P001"/>
    <property type="gene ID" value="Zm00001eb385410"/>
</dbReference>
<evidence type="ECO:0000313" key="4">
    <source>
        <dbReference type="Proteomes" id="UP000007305"/>
    </source>
</evidence>
<name>B4FRB8_MAIZE</name>
<accession>B4FRB8</accession>
<keyword evidence="1" id="KW-0812">Transmembrane</keyword>
<sequence length="190" mass="21694">MQPPTRFVCHHKAHTAGLGSAPRVRSQGQLGCSLIPNFLAFSLPLSAILAVASVVLACRRGQTGRSGARRDQIRCCCARWQRRSLWFTLLRVKEELMTTTKLGLPIIEPVLCTRRNFRPHLVLISMLDSPPARELIVSREVETKGRVELQRISLYMEATCEQERRGGRLYRSEEPKEKQSEYLLEHIYLP</sequence>
<protein>
    <submittedName>
        <fullName evidence="2 3">Uncharacterized protein</fullName>
    </submittedName>
</protein>
<evidence type="ECO:0000313" key="3">
    <source>
        <dbReference type="EnsemblPlants" id="Zm00001eb385410_P001"/>
    </source>
</evidence>
<keyword evidence="4" id="KW-1185">Reference proteome</keyword>
<dbReference type="Gramene" id="Zm00001eb385410_T001">
    <property type="protein sequence ID" value="Zm00001eb385410_P001"/>
    <property type="gene ID" value="Zm00001eb385410"/>
</dbReference>
<dbReference type="EMBL" id="BT039656">
    <property type="protein sequence ID" value="ACF84661.1"/>
    <property type="molecule type" value="mRNA"/>
</dbReference>
<reference evidence="3" key="3">
    <citation type="submission" date="2019-07" db="EMBL/GenBank/DDBJ databases">
        <authorList>
            <person name="Seetharam A."/>
            <person name="Woodhouse M."/>
            <person name="Cannon E."/>
        </authorList>
    </citation>
    <scope>NUCLEOTIDE SEQUENCE [LARGE SCALE GENOMIC DNA]</scope>
    <source>
        <strain evidence="3">cv. B73</strain>
    </source>
</reference>
<keyword evidence="1" id="KW-1133">Transmembrane helix</keyword>
<dbReference type="HOGENOM" id="CLU_1429997_0_0_1"/>
<evidence type="ECO:0000256" key="1">
    <source>
        <dbReference type="SAM" id="Phobius"/>
    </source>
</evidence>
<reference evidence="2" key="1">
    <citation type="journal article" date="2009" name="PLoS Genet.">
        <title>Sequencing, mapping, and analysis of 27,455 maize full-length cDNAs.</title>
        <authorList>
            <person name="Soderlund C."/>
            <person name="Descour A."/>
            <person name="Kudrna D."/>
            <person name="Bomhoff M."/>
            <person name="Boyd L."/>
            <person name="Currie J."/>
            <person name="Angelova A."/>
            <person name="Collura K."/>
            <person name="Wissotski M."/>
            <person name="Ashley E."/>
            <person name="Morrow D."/>
            <person name="Fernandes J."/>
            <person name="Walbot V."/>
            <person name="Yu Y."/>
        </authorList>
    </citation>
    <scope>NUCLEOTIDE SEQUENCE</scope>
    <source>
        <strain evidence="2">B73</strain>
    </source>
</reference>
<dbReference type="Proteomes" id="UP000007305">
    <property type="component" value="Chromosome 9"/>
</dbReference>
<reference evidence="3" key="4">
    <citation type="submission" date="2021-05" db="UniProtKB">
        <authorList>
            <consortium name="EnsemblPlants"/>
        </authorList>
    </citation>
    <scope>IDENTIFICATION</scope>
    <source>
        <strain evidence="3">cv. B73</strain>
    </source>
</reference>
<proteinExistence type="evidence at transcript level"/>
<keyword evidence="1" id="KW-0472">Membrane</keyword>
<feature type="transmembrane region" description="Helical" evidence="1">
    <location>
        <begin position="38"/>
        <end position="58"/>
    </location>
</feature>
<dbReference type="AlphaFoldDB" id="B4FRB8"/>
<reference evidence="4" key="2">
    <citation type="journal article" date="2009" name="Science">
        <title>The B73 maize genome: complexity, diversity, and dynamics.</title>
        <authorList>
            <person name="Schnable P.S."/>
            <person name="Ware D."/>
            <person name="Fulton R.S."/>
            <person name="Stein J.C."/>
            <person name="Wei F."/>
            <person name="Pasternak S."/>
            <person name="Liang C."/>
            <person name="Zhang J."/>
            <person name="Fulton L."/>
            <person name="Graves T.A."/>
            <person name="Minx P."/>
            <person name="Reily A.D."/>
            <person name="Courtney L."/>
            <person name="Kruchowski S.S."/>
            <person name="Tomlinson C."/>
            <person name="Strong C."/>
            <person name="Delehaunty K."/>
            <person name="Fronick C."/>
            <person name="Courtney B."/>
            <person name="Rock S.M."/>
            <person name="Belter E."/>
            <person name="Du F."/>
            <person name="Kim K."/>
            <person name="Abbott R.M."/>
            <person name="Cotton M."/>
            <person name="Levy A."/>
            <person name="Marchetto P."/>
            <person name="Ochoa K."/>
            <person name="Jackson S.M."/>
            <person name="Gillam B."/>
            <person name="Chen W."/>
            <person name="Yan L."/>
            <person name="Higginbotham J."/>
            <person name="Cardenas M."/>
            <person name="Waligorski J."/>
            <person name="Applebaum E."/>
            <person name="Phelps L."/>
            <person name="Falcone J."/>
            <person name="Kanchi K."/>
            <person name="Thane T."/>
            <person name="Scimone A."/>
            <person name="Thane N."/>
            <person name="Henke J."/>
            <person name="Wang T."/>
            <person name="Ruppert J."/>
            <person name="Shah N."/>
            <person name="Rotter K."/>
            <person name="Hodges J."/>
            <person name="Ingenthron E."/>
            <person name="Cordes M."/>
            <person name="Kohlberg S."/>
            <person name="Sgro J."/>
            <person name="Delgado B."/>
            <person name="Mead K."/>
            <person name="Chinwalla A."/>
            <person name="Leonard S."/>
            <person name="Crouse K."/>
            <person name="Collura K."/>
            <person name="Kudrna D."/>
            <person name="Currie J."/>
            <person name="He R."/>
            <person name="Angelova A."/>
            <person name="Rajasekar S."/>
            <person name="Mueller T."/>
            <person name="Lomeli R."/>
            <person name="Scara G."/>
            <person name="Ko A."/>
            <person name="Delaney K."/>
            <person name="Wissotski M."/>
            <person name="Lopez G."/>
            <person name="Campos D."/>
            <person name="Braidotti M."/>
            <person name="Ashley E."/>
            <person name="Golser W."/>
            <person name="Kim H."/>
            <person name="Lee S."/>
            <person name="Lin J."/>
            <person name="Dujmic Z."/>
            <person name="Kim W."/>
            <person name="Talag J."/>
            <person name="Zuccolo A."/>
            <person name="Fan C."/>
            <person name="Sebastian A."/>
            <person name="Kramer M."/>
            <person name="Spiegel L."/>
            <person name="Nascimento L."/>
            <person name="Zutavern T."/>
            <person name="Miller B."/>
            <person name="Ambroise C."/>
            <person name="Muller S."/>
            <person name="Spooner W."/>
            <person name="Narechania A."/>
            <person name="Ren L."/>
            <person name="Wei S."/>
            <person name="Kumari S."/>
            <person name="Faga B."/>
            <person name="Levy M.J."/>
            <person name="McMahan L."/>
            <person name="Van Buren P."/>
            <person name="Vaughn M.W."/>
            <person name="Ying K."/>
            <person name="Yeh C.-T."/>
            <person name="Emrich S.J."/>
            <person name="Jia Y."/>
            <person name="Kalyanaraman A."/>
            <person name="Hsia A.-P."/>
            <person name="Barbazuk W.B."/>
            <person name="Baucom R.S."/>
            <person name="Brutnell T.P."/>
            <person name="Carpita N.C."/>
            <person name="Chaparro C."/>
            <person name="Chia J.-M."/>
            <person name="Deragon J.-M."/>
            <person name="Estill J.C."/>
            <person name="Fu Y."/>
            <person name="Jeddeloh J.A."/>
            <person name="Han Y."/>
            <person name="Lee H."/>
            <person name="Li P."/>
            <person name="Lisch D.R."/>
            <person name="Liu S."/>
            <person name="Liu Z."/>
            <person name="Nagel D.H."/>
            <person name="McCann M.C."/>
            <person name="SanMiguel P."/>
            <person name="Myers A.M."/>
            <person name="Nettleton D."/>
            <person name="Nguyen J."/>
            <person name="Penning B.W."/>
            <person name="Ponnala L."/>
            <person name="Schneider K.L."/>
            <person name="Schwartz D.C."/>
            <person name="Sharma A."/>
            <person name="Soderlund C."/>
            <person name="Springer N.M."/>
            <person name="Sun Q."/>
            <person name="Wang H."/>
            <person name="Waterman M."/>
            <person name="Westerman R."/>
            <person name="Wolfgruber T.K."/>
            <person name="Yang L."/>
            <person name="Yu Y."/>
            <person name="Zhang L."/>
            <person name="Zhou S."/>
            <person name="Zhu Q."/>
            <person name="Bennetzen J.L."/>
            <person name="Dawe R.K."/>
            <person name="Jiang J."/>
            <person name="Jiang N."/>
            <person name="Presting G.G."/>
            <person name="Wessler S.R."/>
            <person name="Aluru S."/>
            <person name="Martienssen R.A."/>
            <person name="Clifton S.W."/>
            <person name="McCombie W.R."/>
            <person name="Wing R.A."/>
            <person name="Wilson R.K."/>
        </authorList>
    </citation>
    <scope>NUCLEOTIDE SEQUENCE [LARGE SCALE GENOMIC DNA]</scope>
    <source>
        <strain evidence="4">cv. B73</strain>
    </source>
</reference>
<organism evidence="2">
    <name type="scientific">Zea mays</name>
    <name type="common">Maize</name>
    <dbReference type="NCBI Taxonomy" id="4577"/>
    <lineage>
        <taxon>Eukaryota</taxon>
        <taxon>Viridiplantae</taxon>
        <taxon>Streptophyta</taxon>
        <taxon>Embryophyta</taxon>
        <taxon>Tracheophyta</taxon>
        <taxon>Spermatophyta</taxon>
        <taxon>Magnoliopsida</taxon>
        <taxon>Liliopsida</taxon>
        <taxon>Poales</taxon>
        <taxon>Poaceae</taxon>
        <taxon>PACMAD clade</taxon>
        <taxon>Panicoideae</taxon>
        <taxon>Andropogonodae</taxon>
        <taxon>Andropogoneae</taxon>
        <taxon>Tripsacinae</taxon>
        <taxon>Zea</taxon>
    </lineage>
</organism>